<name>A0A9J2PJ80_ASCLU</name>
<dbReference type="Proteomes" id="UP000036681">
    <property type="component" value="Unplaced"/>
</dbReference>
<dbReference type="AlphaFoldDB" id="A0A9J2PJ80"/>
<sequence length="70" mass="8447">MCRLHRRIHAYTQFRLLNKTLITNAFARHRKMLYPSIRCSQLVFVDELRAFPTKLGHYITEVETMSTKRH</sequence>
<reference evidence="2" key="1">
    <citation type="submission" date="2023-03" db="UniProtKB">
        <authorList>
            <consortium name="WormBaseParasite"/>
        </authorList>
    </citation>
    <scope>IDENTIFICATION</scope>
</reference>
<proteinExistence type="predicted"/>
<evidence type="ECO:0000313" key="1">
    <source>
        <dbReference type="Proteomes" id="UP000036681"/>
    </source>
</evidence>
<keyword evidence="1" id="KW-1185">Reference proteome</keyword>
<evidence type="ECO:0000313" key="2">
    <source>
        <dbReference type="WBParaSite" id="ALUE_0000938401-mRNA-1"/>
    </source>
</evidence>
<dbReference type="WBParaSite" id="ALUE_0000938401-mRNA-1">
    <property type="protein sequence ID" value="ALUE_0000938401-mRNA-1"/>
    <property type="gene ID" value="ALUE_0000938401"/>
</dbReference>
<protein>
    <submittedName>
        <fullName evidence="2">Uncharacterized protein</fullName>
    </submittedName>
</protein>
<accession>A0A9J2PJ80</accession>
<organism evidence="1 2">
    <name type="scientific">Ascaris lumbricoides</name>
    <name type="common">Giant roundworm</name>
    <dbReference type="NCBI Taxonomy" id="6252"/>
    <lineage>
        <taxon>Eukaryota</taxon>
        <taxon>Metazoa</taxon>
        <taxon>Ecdysozoa</taxon>
        <taxon>Nematoda</taxon>
        <taxon>Chromadorea</taxon>
        <taxon>Rhabditida</taxon>
        <taxon>Spirurina</taxon>
        <taxon>Ascaridomorpha</taxon>
        <taxon>Ascaridoidea</taxon>
        <taxon>Ascarididae</taxon>
        <taxon>Ascaris</taxon>
    </lineage>
</organism>